<reference evidence="1 2" key="1">
    <citation type="submission" date="2022-01" db="EMBL/GenBank/DDBJ databases">
        <authorList>
            <person name="Xiong W."/>
            <person name="Schranz E."/>
        </authorList>
    </citation>
    <scope>NUCLEOTIDE SEQUENCE [LARGE SCALE GENOMIC DNA]</scope>
</reference>
<accession>A0AAU9NT01</accession>
<name>A0AAU9NT01_9ASTR</name>
<keyword evidence="2" id="KW-1185">Reference proteome</keyword>
<evidence type="ECO:0000313" key="1">
    <source>
        <dbReference type="EMBL" id="CAH1441023.1"/>
    </source>
</evidence>
<protein>
    <submittedName>
        <fullName evidence="1">Uncharacterized protein</fullName>
    </submittedName>
</protein>
<comment type="caution">
    <text evidence="1">The sequence shown here is derived from an EMBL/GenBank/DDBJ whole genome shotgun (WGS) entry which is preliminary data.</text>
</comment>
<gene>
    <name evidence="1" type="ORF">LVIROSA_LOCUS27118</name>
</gene>
<proteinExistence type="predicted"/>
<dbReference type="EMBL" id="CAKMRJ010005412">
    <property type="protein sequence ID" value="CAH1441023.1"/>
    <property type="molecule type" value="Genomic_DNA"/>
</dbReference>
<sequence length="175" mass="18670">MAPPGPLRDPPLIIDLDPSTHHPLRTNLIDGSKYGISATTKTSLFFDATTIASSPSSGAASTTTNIVSAPLYSVRDVLTTIFLVISPFNFLWSCISDQPPHSLPIAKGRYTNSSRVIYIPIPFALCIQIPNPRLPSASLPYPQTTATAHLRSGKSCWRCSPASGGVAPVPDTINK</sequence>
<organism evidence="1 2">
    <name type="scientific">Lactuca virosa</name>
    <dbReference type="NCBI Taxonomy" id="75947"/>
    <lineage>
        <taxon>Eukaryota</taxon>
        <taxon>Viridiplantae</taxon>
        <taxon>Streptophyta</taxon>
        <taxon>Embryophyta</taxon>
        <taxon>Tracheophyta</taxon>
        <taxon>Spermatophyta</taxon>
        <taxon>Magnoliopsida</taxon>
        <taxon>eudicotyledons</taxon>
        <taxon>Gunneridae</taxon>
        <taxon>Pentapetalae</taxon>
        <taxon>asterids</taxon>
        <taxon>campanulids</taxon>
        <taxon>Asterales</taxon>
        <taxon>Asteraceae</taxon>
        <taxon>Cichorioideae</taxon>
        <taxon>Cichorieae</taxon>
        <taxon>Lactucinae</taxon>
        <taxon>Lactuca</taxon>
    </lineage>
</organism>
<evidence type="ECO:0000313" key="2">
    <source>
        <dbReference type="Proteomes" id="UP001157418"/>
    </source>
</evidence>
<dbReference type="AlphaFoldDB" id="A0AAU9NT01"/>
<dbReference type="Proteomes" id="UP001157418">
    <property type="component" value="Unassembled WGS sequence"/>
</dbReference>